<feature type="transmembrane region" description="Helical" evidence="6">
    <location>
        <begin position="232"/>
        <end position="252"/>
    </location>
</feature>
<dbReference type="Pfam" id="PF25886">
    <property type="entry name" value="Msy1"/>
    <property type="match status" value="1"/>
</dbReference>
<dbReference type="AlphaFoldDB" id="A0A0C3BE68"/>
<dbReference type="GO" id="GO:0016020">
    <property type="term" value="C:membrane"/>
    <property type="evidence" value="ECO:0007669"/>
    <property type="project" value="UniProtKB-SubCell"/>
</dbReference>
<feature type="transmembrane region" description="Helical" evidence="6">
    <location>
        <begin position="144"/>
        <end position="170"/>
    </location>
</feature>
<feature type="compositionally biased region" description="Polar residues" evidence="5">
    <location>
        <begin position="7"/>
        <end position="20"/>
    </location>
</feature>
<feature type="compositionally biased region" description="Low complexity" evidence="5">
    <location>
        <begin position="759"/>
        <end position="769"/>
    </location>
</feature>
<evidence type="ECO:0000256" key="1">
    <source>
        <dbReference type="ARBA" id="ARBA00004370"/>
    </source>
</evidence>
<dbReference type="InterPro" id="IPR058650">
    <property type="entry name" value="Msy1/2-like"/>
</dbReference>
<dbReference type="PANTHER" id="PTHR31323:SF15">
    <property type="entry name" value="MECHANOSENSITIVE ION CHANNEL PROTEIN MSY1"/>
    <property type="match status" value="1"/>
</dbReference>
<feature type="region of interest" description="Disordered" evidence="5">
    <location>
        <begin position="1"/>
        <end position="30"/>
    </location>
</feature>
<keyword evidence="9" id="KW-1185">Reference proteome</keyword>
<evidence type="ECO:0000313" key="9">
    <source>
        <dbReference type="Proteomes" id="UP000054097"/>
    </source>
</evidence>
<evidence type="ECO:0000256" key="6">
    <source>
        <dbReference type="SAM" id="Phobius"/>
    </source>
</evidence>
<feature type="transmembrane region" description="Helical" evidence="6">
    <location>
        <begin position="191"/>
        <end position="212"/>
    </location>
</feature>
<protein>
    <recommendedName>
        <fullName evidence="7">EF-hand domain-containing protein</fullName>
    </recommendedName>
</protein>
<organism evidence="8 9">
    <name type="scientific">Serendipita vermifera MAFF 305830</name>
    <dbReference type="NCBI Taxonomy" id="933852"/>
    <lineage>
        <taxon>Eukaryota</taxon>
        <taxon>Fungi</taxon>
        <taxon>Dikarya</taxon>
        <taxon>Basidiomycota</taxon>
        <taxon>Agaricomycotina</taxon>
        <taxon>Agaricomycetes</taxon>
        <taxon>Sebacinales</taxon>
        <taxon>Serendipitaceae</taxon>
        <taxon>Serendipita</taxon>
    </lineage>
</organism>
<feature type="transmembrane region" description="Helical" evidence="6">
    <location>
        <begin position="479"/>
        <end position="503"/>
    </location>
</feature>
<keyword evidence="2 6" id="KW-0812">Transmembrane</keyword>
<keyword evidence="4 6" id="KW-0472">Membrane</keyword>
<feature type="transmembrane region" description="Helical" evidence="6">
    <location>
        <begin position="452"/>
        <end position="473"/>
    </location>
</feature>
<dbReference type="OrthoDB" id="544685at2759"/>
<evidence type="ECO:0000256" key="3">
    <source>
        <dbReference type="ARBA" id="ARBA00022989"/>
    </source>
</evidence>
<dbReference type="Gene3D" id="2.30.30.60">
    <property type="match status" value="1"/>
</dbReference>
<reference evidence="9" key="2">
    <citation type="submission" date="2015-01" db="EMBL/GenBank/DDBJ databases">
        <title>Evolutionary Origins and Diversification of the Mycorrhizal Mutualists.</title>
        <authorList>
            <consortium name="DOE Joint Genome Institute"/>
            <consortium name="Mycorrhizal Genomics Consortium"/>
            <person name="Kohler A."/>
            <person name="Kuo A."/>
            <person name="Nagy L.G."/>
            <person name="Floudas D."/>
            <person name="Copeland A."/>
            <person name="Barry K.W."/>
            <person name="Cichocki N."/>
            <person name="Veneault-Fourrey C."/>
            <person name="LaButti K."/>
            <person name="Lindquist E.A."/>
            <person name="Lipzen A."/>
            <person name="Lundell T."/>
            <person name="Morin E."/>
            <person name="Murat C."/>
            <person name="Riley R."/>
            <person name="Ohm R."/>
            <person name="Sun H."/>
            <person name="Tunlid A."/>
            <person name="Henrissat B."/>
            <person name="Grigoriev I.V."/>
            <person name="Hibbett D.S."/>
            <person name="Martin F."/>
        </authorList>
    </citation>
    <scope>NUCLEOTIDE SEQUENCE [LARGE SCALE GENOMIC DNA]</scope>
    <source>
        <strain evidence="9">MAFF 305830</strain>
    </source>
</reference>
<evidence type="ECO:0000313" key="8">
    <source>
        <dbReference type="EMBL" id="KIM30449.1"/>
    </source>
</evidence>
<dbReference type="HOGENOM" id="CLU_010480_3_0_1"/>
<dbReference type="GO" id="GO:0005262">
    <property type="term" value="F:calcium channel activity"/>
    <property type="evidence" value="ECO:0007669"/>
    <property type="project" value="TreeGrafter"/>
</dbReference>
<sequence length="798" mass="87860">MTERPSALQQPSYTATTGHNNDAERGVPGGKAGPYIRIADHLNVGGKPTTSNSTPTGVGHSRDSSFLHEATHYDYRKGPEQFRVAQGDIPDNTVTRFYHYLVGVSMVTRWALFILPVLGLLWIPGILGLTAFPNGHIWWTPLLWWSIWFSVWWAGYWAALLVSMLLPKVLRYTIGVVAIGTRRYIEWLSAIHRYVAIFAWALVSFVSFIPLITKRQAGDRPDDAAKALDICTRILLGILICSAILLGLKLLIQIIATNFHERSYAERLEAQRHNTRTLVTLYINSTDHPERADTLHDGPQGATTGKMDPTRFFKNFIKGAKGVAQSTTQAFGNIATEIVGTSVLQPNSPQAIVAQALTSPNKTRLLARRLYYSFRKMGAEVVKLGDIEEYFNGHDEAVSAFAMFDRDGNGDATREEMELACMDLHREKLALASSMRDIDSAVGRLDNILMTIYVAVAAIVFAVTLDAAVSTLLTGAAGFLLALSWLIGASMQEVLASIIFLFVKVMYDVGDRVDIDGTTFTVKEIRLLSTVFIDTRGCQVQAPNVVLNGKFIYNHRRSQQMSEPYTYDVAWDVTFEQLEALRARMLAFVKEERRDYLPVFDVVVDNFTDQSKLSLKSDIKYKSNWQQGALKVQRRNKWICALKVALKETKIWGPAGDPAAVADPVEYTQIPWDEVRAKKEKAAHPERQTREPLIPRSNYQLLDKNQTVLDQSQDVFGEGKELAMTGPKQTAGMRQRAAYGYGGGVASSGPTGGRPTAEAAFQGPGGAQTAAAGGAAAAAAGGMVIISQADDDNDGDGN</sequence>
<keyword evidence="3 6" id="KW-1133">Transmembrane helix</keyword>
<dbReference type="GO" id="GO:0006874">
    <property type="term" value="P:intracellular calcium ion homeostasis"/>
    <property type="evidence" value="ECO:0007669"/>
    <property type="project" value="TreeGrafter"/>
</dbReference>
<dbReference type="GO" id="GO:0005509">
    <property type="term" value="F:calcium ion binding"/>
    <property type="evidence" value="ECO:0007669"/>
    <property type="project" value="InterPro"/>
</dbReference>
<dbReference type="Pfam" id="PF00924">
    <property type="entry name" value="MS_channel_2nd"/>
    <property type="match status" value="1"/>
</dbReference>
<evidence type="ECO:0000259" key="7">
    <source>
        <dbReference type="PROSITE" id="PS50222"/>
    </source>
</evidence>
<dbReference type="InterPro" id="IPR002048">
    <property type="entry name" value="EF_hand_dom"/>
</dbReference>
<feature type="domain" description="EF-hand" evidence="7">
    <location>
        <begin position="392"/>
        <end position="427"/>
    </location>
</feature>
<dbReference type="EMBL" id="KN824284">
    <property type="protein sequence ID" value="KIM30449.1"/>
    <property type="molecule type" value="Genomic_DNA"/>
</dbReference>
<dbReference type="PANTHER" id="PTHR31323">
    <property type="entry name" value="MECHANOSENSITIVE ION CHANNEL PROTEIN MSY2"/>
    <property type="match status" value="1"/>
</dbReference>
<gene>
    <name evidence="8" type="ORF">M408DRAFT_66234</name>
</gene>
<reference evidence="8 9" key="1">
    <citation type="submission" date="2014-04" db="EMBL/GenBank/DDBJ databases">
        <authorList>
            <consortium name="DOE Joint Genome Institute"/>
            <person name="Kuo A."/>
            <person name="Zuccaro A."/>
            <person name="Kohler A."/>
            <person name="Nagy L.G."/>
            <person name="Floudas D."/>
            <person name="Copeland A."/>
            <person name="Barry K.W."/>
            <person name="Cichocki N."/>
            <person name="Veneault-Fourrey C."/>
            <person name="LaButti K."/>
            <person name="Lindquist E.A."/>
            <person name="Lipzen A."/>
            <person name="Lundell T."/>
            <person name="Morin E."/>
            <person name="Murat C."/>
            <person name="Sun H."/>
            <person name="Tunlid A."/>
            <person name="Henrissat B."/>
            <person name="Grigoriev I.V."/>
            <person name="Hibbett D.S."/>
            <person name="Martin F."/>
            <person name="Nordberg H.P."/>
            <person name="Cantor M.N."/>
            <person name="Hua S.X."/>
        </authorList>
    </citation>
    <scope>NUCLEOTIDE SEQUENCE [LARGE SCALE GENOMIC DNA]</scope>
    <source>
        <strain evidence="8 9">MAFF 305830</strain>
    </source>
</reference>
<dbReference type="InterPro" id="IPR023408">
    <property type="entry name" value="MscS_beta-dom_sf"/>
</dbReference>
<feature type="region of interest" description="Disordered" evidence="5">
    <location>
        <begin position="746"/>
        <end position="769"/>
    </location>
</feature>
<feature type="transmembrane region" description="Helical" evidence="6">
    <location>
        <begin position="110"/>
        <end position="132"/>
    </location>
</feature>
<comment type="subcellular location">
    <subcellularLocation>
        <location evidence="1">Membrane</location>
    </subcellularLocation>
</comment>
<proteinExistence type="predicted"/>
<dbReference type="InterPro" id="IPR010920">
    <property type="entry name" value="LSM_dom_sf"/>
</dbReference>
<evidence type="ECO:0000256" key="5">
    <source>
        <dbReference type="SAM" id="MobiDB-lite"/>
    </source>
</evidence>
<dbReference type="SUPFAM" id="SSF50182">
    <property type="entry name" value="Sm-like ribonucleoproteins"/>
    <property type="match status" value="1"/>
</dbReference>
<name>A0A0C3BE68_SERVB</name>
<evidence type="ECO:0000256" key="2">
    <source>
        <dbReference type="ARBA" id="ARBA00022692"/>
    </source>
</evidence>
<evidence type="ECO:0000256" key="4">
    <source>
        <dbReference type="ARBA" id="ARBA00023136"/>
    </source>
</evidence>
<dbReference type="InterPro" id="IPR006685">
    <property type="entry name" value="MscS_channel_2nd"/>
</dbReference>
<accession>A0A0C3BE68</accession>
<dbReference type="PROSITE" id="PS50222">
    <property type="entry name" value="EF_HAND_2"/>
    <property type="match status" value="1"/>
</dbReference>
<dbReference type="STRING" id="933852.A0A0C3BE68"/>
<dbReference type="Proteomes" id="UP000054097">
    <property type="component" value="Unassembled WGS sequence"/>
</dbReference>